<evidence type="ECO:0000313" key="9">
    <source>
        <dbReference type="EMBL" id="CAK0851277.1"/>
    </source>
</evidence>
<comment type="caution">
    <text evidence="9">The sequence shown here is derived from an EMBL/GenBank/DDBJ whole genome shotgun (WGS) entry which is preliminary data.</text>
</comment>
<protein>
    <recommendedName>
        <fullName evidence="6">Methyltransferase</fullName>
        <ecNumber evidence="6">2.1.1.-</ecNumber>
    </recommendedName>
</protein>
<accession>A0ABN9TYW1</accession>
<evidence type="ECO:0000256" key="5">
    <source>
        <dbReference type="PROSITE-ProRule" id="PRU01022"/>
    </source>
</evidence>
<proteinExistence type="inferred from homology"/>
<dbReference type="InterPro" id="IPR013216">
    <property type="entry name" value="Methyltransf_11"/>
</dbReference>
<dbReference type="InterPro" id="IPR050447">
    <property type="entry name" value="Erg6_SMT_methyltransf"/>
</dbReference>
<name>A0ABN9TYW1_9DINO</name>
<dbReference type="Pfam" id="PF08498">
    <property type="entry name" value="Sterol_MT_C"/>
    <property type="match status" value="1"/>
</dbReference>
<dbReference type="EMBL" id="CAUYUJ010015223">
    <property type="protein sequence ID" value="CAK0851277.1"/>
    <property type="molecule type" value="Genomic_DNA"/>
</dbReference>
<feature type="transmembrane region" description="Helical" evidence="7">
    <location>
        <begin position="30"/>
        <end position="48"/>
    </location>
</feature>
<evidence type="ECO:0000256" key="2">
    <source>
        <dbReference type="ARBA" id="ARBA00022679"/>
    </source>
</evidence>
<evidence type="ECO:0000256" key="4">
    <source>
        <dbReference type="ARBA" id="ARBA00038188"/>
    </source>
</evidence>
<keyword evidence="7" id="KW-1133">Transmembrane helix</keyword>
<dbReference type="CDD" id="cd02440">
    <property type="entry name" value="AdoMet_MTases"/>
    <property type="match status" value="1"/>
</dbReference>
<dbReference type="EC" id="2.1.1.-" evidence="6"/>
<evidence type="ECO:0000256" key="1">
    <source>
        <dbReference type="ARBA" id="ARBA00022603"/>
    </source>
</evidence>
<sequence length="389" mass="42775">MEAKDVLILGAVAAAVVAMLPLGALSTPVAAVLLLLLILVGPMLLAGVKQTVTFLLSMSESKKQTSGRIDGYTKQFGDDKSTGERNEDYASLVNDYYDLATEFYEWGWGTSFHFADRRKGESFQQSILRHEYYLAGRLGVNKGSLLLDCGCGVGGPARNIAKFTEANIKAITINQFQVDRGNSLCKREGLDDKVQLIQGDFMKLPFPDNHFDGVYAIESTCHAPDRLGVYGEIMRVLKPGGIFACYEWCVTDAWDEKDAHHQKIKLDIMLGDGLPDLVHTSVCTAALAKAGFEVLEARDMAGGAGEGGEPWHMPLMPSWNPTKWPRFQFNPIMYRLMPIILRFFEKVRLVPAGTVDTQVMLQAGGVGCAQGGHTGCFTPMWLMVARKPK</sequence>
<evidence type="ECO:0000256" key="7">
    <source>
        <dbReference type="SAM" id="Phobius"/>
    </source>
</evidence>
<gene>
    <name evidence="9" type="ORF">PCOR1329_LOCUS43456</name>
</gene>
<keyword evidence="1 5" id="KW-0489">Methyltransferase</keyword>
<dbReference type="PANTHER" id="PTHR44068:SF1">
    <property type="entry name" value="HYPOTHETICAL LOC100005854"/>
    <property type="match status" value="1"/>
</dbReference>
<reference evidence="9" key="1">
    <citation type="submission" date="2023-10" db="EMBL/GenBank/DDBJ databases">
        <authorList>
            <person name="Chen Y."/>
            <person name="Shah S."/>
            <person name="Dougan E. K."/>
            <person name="Thang M."/>
            <person name="Chan C."/>
        </authorList>
    </citation>
    <scope>NUCLEOTIDE SEQUENCE [LARGE SCALE GENOMIC DNA]</scope>
</reference>
<dbReference type="Proteomes" id="UP001189429">
    <property type="component" value="Unassembled WGS sequence"/>
</dbReference>
<dbReference type="Pfam" id="PF08241">
    <property type="entry name" value="Methyltransf_11"/>
    <property type="match status" value="1"/>
</dbReference>
<dbReference type="PANTHER" id="PTHR44068">
    <property type="entry name" value="ZGC:194242"/>
    <property type="match status" value="1"/>
</dbReference>
<dbReference type="InterPro" id="IPR029063">
    <property type="entry name" value="SAM-dependent_MTases_sf"/>
</dbReference>
<feature type="domain" description="SAM-dependent methyltransferase Erg6/SMT-type" evidence="8">
    <location>
        <begin position="96"/>
        <end position="388"/>
    </location>
</feature>
<keyword evidence="3 5" id="KW-0949">S-adenosyl-L-methionine</keyword>
<dbReference type="PROSITE" id="PS51685">
    <property type="entry name" value="SAM_MT_ERG6_SMT"/>
    <property type="match status" value="1"/>
</dbReference>
<evidence type="ECO:0000256" key="6">
    <source>
        <dbReference type="RuleBase" id="RU362025"/>
    </source>
</evidence>
<dbReference type="InterPro" id="IPR013705">
    <property type="entry name" value="Sterol_MeTrfase_C"/>
</dbReference>
<feature type="transmembrane region" description="Helical" evidence="7">
    <location>
        <begin position="7"/>
        <end position="24"/>
    </location>
</feature>
<keyword evidence="7" id="KW-0812">Transmembrane</keyword>
<evidence type="ECO:0000313" key="10">
    <source>
        <dbReference type="Proteomes" id="UP001189429"/>
    </source>
</evidence>
<keyword evidence="2 5" id="KW-0808">Transferase</keyword>
<dbReference type="SUPFAM" id="SSF53335">
    <property type="entry name" value="S-adenosyl-L-methionine-dependent methyltransferases"/>
    <property type="match status" value="1"/>
</dbReference>
<dbReference type="InterPro" id="IPR030384">
    <property type="entry name" value="MeTrfase_SMT"/>
</dbReference>
<evidence type="ECO:0000256" key="3">
    <source>
        <dbReference type="ARBA" id="ARBA00022691"/>
    </source>
</evidence>
<keyword evidence="10" id="KW-1185">Reference proteome</keyword>
<evidence type="ECO:0000259" key="8">
    <source>
        <dbReference type="PROSITE" id="PS51685"/>
    </source>
</evidence>
<comment type="similarity">
    <text evidence="4 5 6">Belongs to the class I-like SAM-binding methyltransferase superfamily. Erg6/SMT family.</text>
</comment>
<organism evidence="9 10">
    <name type="scientific">Prorocentrum cordatum</name>
    <dbReference type="NCBI Taxonomy" id="2364126"/>
    <lineage>
        <taxon>Eukaryota</taxon>
        <taxon>Sar</taxon>
        <taxon>Alveolata</taxon>
        <taxon>Dinophyceae</taxon>
        <taxon>Prorocentrales</taxon>
        <taxon>Prorocentraceae</taxon>
        <taxon>Prorocentrum</taxon>
    </lineage>
</organism>
<dbReference type="Gene3D" id="3.40.50.150">
    <property type="entry name" value="Vaccinia Virus protein VP39"/>
    <property type="match status" value="1"/>
</dbReference>
<keyword evidence="7" id="KW-0472">Membrane</keyword>